<proteinExistence type="predicted"/>
<feature type="compositionally biased region" description="Basic and acidic residues" evidence="1">
    <location>
        <begin position="79"/>
        <end position="90"/>
    </location>
</feature>
<comment type="caution">
    <text evidence="2">The sequence shown here is derived from an EMBL/GenBank/DDBJ whole genome shotgun (WGS) entry which is preliminary data.</text>
</comment>
<evidence type="ECO:0000313" key="2">
    <source>
        <dbReference type="EMBL" id="KAH8025446.1"/>
    </source>
</evidence>
<gene>
    <name evidence="2" type="ORF">HPB51_008361</name>
</gene>
<evidence type="ECO:0000313" key="3">
    <source>
        <dbReference type="Proteomes" id="UP000821866"/>
    </source>
</evidence>
<feature type="region of interest" description="Disordered" evidence="1">
    <location>
        <begin position="66"/>
        <end position="113"/>
    </location>
</feature>
<dbReference type="AlphaFoldDB" id="A0A9J6DU22"/>
<evidence type="ECO:0000256" key="1">
    <source>
        <dbReference type="SAM" id="MobiDB-lite"/>
    </source>
</evidence>
<sequence length="389" mass="43201">MLTMAAFRAGPRSSSCIAEALSPARGGRATDRYTRDAYDGKSSHRSMAKFFSGAGSRLTISRRSKIPASLHQQHARRSAPAERDGLDSAIRRFSRSAVPRMTQADSDDTEPQARTALGDSVVCATFPMHDASVVRHLKAPAFVNAGEPDAALGAPAEALPRGPLQITPQDEFKSVDDALLHIAAEEKVQNYHRSKLNKEALDGHHMVTFKAPEGDHHRWQVGTSWEQGKQTVRELPLLKQTTSKRLGLMHRRRKLSKAQFFFRAGYLLQLGRQRNILASLHRQHTRSPAPIDRDGLDSSFRSLPRSLVLWSIRPNSDDVGPHVRAAVGDSGVCAAFPMHDALLARHLEAPTLNSTRKAALVDAYLYTYMLLRSTRRATRRGRIGCWRIQ</sequence>
<dbReference type="EMBL" id="JABSTU010000007">
    <property type="protein sequence ID" value="KAH8025446.1"/>
    <property type="molecule type" value="Genomic_DNA"/>
</dbReference>
<organism evidence="2 3">
    <name type="scientific">Rhipicephalus microplus</name>
    <name type="common">Cattle tick</name>
    <name type="synonym">Boophilus microplus</name>
    <dbReference type="NCBI Taxonomy" id="6941"/>
    <lineage>
        <taxon>Eukaryota</taxon>
        <taxon>Metazoa</taxon>
        <taxon>Ecdysozoa</taxon>
        <taxon>Arthropoda</taxon>
        <taxon>Chelicerata</taxon>
        <taxon>Arachnida</taxon>
        <taxon>Acari</taxon>
        <taxon>Parasitiformes</taxon>
        <taxon>Ixodida</taxon>
        <taxon>Ixodoidea</taxon>
        <taxon>Ixodidae</taxon>
        <taxon>Rhipicephalinae</taxon>
        <taxon>Rhipicephalus</taxon>
        <taxon>Boophilus</taxon>
    </lineage>
</organism>
<keyword evidence="3" id="KW-1185">Reference proteome</keyword>
<reference evidence="2" key="2">
    <citation type="submission" date="2021-09" db="EMBL/GenBank/DDBJ databases">
        <authorList>
            <person name="Jia N."/>
            <person name="Wang J."/>
            <person name="Shi W."/>
            <person name="Du L."/>
            <person name="Sun Y."/>
            <person name="Zhan W."/>
            <person name="Jiang J."/>
            <person name="Wang Q."/>
            <person name="Zhang B."/>
            <person name="Ji P."/>
            <person name="Sakyi L.B."/>
            <person name="Cui X."/>
            <person name="Yuan T."/>
            <person name="Jiang B."/>
            <person name="Yang W."/>
            <person name="Lam T.T.-Y."/>
            <person name="Chang Q."/>
            <person name="Ding S."/>
            <person name="Wang X."/>
            <person name="Zhu J."/>
            <person name="Ruan X."/>
            <person name="Zhao L."/>
            <person name="Wei J."/>
            <person name="Que T."/>
            <person name="Du C."/>
            <person name="Cheng J."/>
            <person name="Dai P."/>
            <person name="Han X."/>
            <person name="Huang E."/>
            <person name="Gao Y."/>
            <person name="Liu J."/>
            <person name="Shao H."/>
            <person name="Ye R."/>
            <person name="Li L."/>
            <person name="Wei W."/>
            <person name="Wang X."/>
            <person name="Wang C."/>
            <person name="Huo Q."/>
            <person name="Li W."/>
            <person name="Guo W."/>
            <person name="Chen H."/>
            <person name="Chen S."/>
            <person name="Zhou L."/>
            <person name="Zhou L."/>
            <person name="Ni X."/>
            <person name="Tian J."/>
            <person name="Zhou Y."/>
            <person name="Sheng Y."/>
            <person name="Liu T."/>
            <person name="Pan Y."/>
            <person name="Xia L."/>
            <person name="Li J."/>
            <person name="Zhao F."/>
            <person name="Cao W."/>
        </authorList>
    </citation>
    <scope>NUCLEOTIDE SEQUENCE</scope>
    <source>
        <strain evidence="2">Rmic-2018</strain>
        <tissue evidence="2">Larvae</tissue>
    </source>
</reference>
<reference evidence="2" key="1">
    <citation type="journal article" date="2020" name="Cell">
        <title>Large-Scale Comparative Analyses of Tick Genomes Elucidate Their Genetic Diversity and Vector Capacities.</title>
        <authorList>
            <consortium name="Tick Genome and Microbiome Consortium (TIGMIC)"/>
            <person name="Jia N."/>
            <person name="Wang J."/>
            <person name="Shi W."/>
            <person name="Du L."/>
            <person name="Sun Y."/>
            <person name="Zhan W."/>
            <person name="Jiang J.F."/>
            <person name="Wang Q."/>
            <person name="Zhang B."/>
            <person name="Ji P."/>
            <person name="Bell-Sakyi L."/>
            <person name="Cui X.M."/>
            <person name="Yuan T.T."/>
            <person name="Jiang B.G."/>
            <person name="Yang W.F."/>
            <person name="Lam T.T."/>
            <person name="Chang Q.C."/>
            <person name="Ding S.J."/>
            <person name="Wang X.J."/>
            <person name="Zhu J.G."/>
            <person name="Ruan X.D."/>
            <person name="Zhao L."/>
            <person name="Wei J.T."/>
            <person name="Ye R.Z."/>
            <person name="Que T.C."/>
            <person name="Du C.H."/>
            <person name="Zhou Y.H."/>
            <person name="Cheng J.X."/>
            <person name="Dai P.F."/>
            <person name="Guo W.B."/>
            <person name="Han X.H."/>
            <person name="Huang E.J."/>
            <person name="Li L.F."/>
            <person name="Wei W."/>
            <person name="Gao Y.C."/>
            <person name="Liu J.Z."/>
            <person name="Shao H.Z."/>
            <person name="Wang X."/>
            <person name="Wang C.C."/>
            <person name="Yang T.C."/>
            <person name="Huo Q.B."/>
            <person name="Li W."/>
            <person name="Chen H.Y."/>
            <person name="Chen S.E."/>
            <person name="Zhou L.G."/>
            <person name="Ni X.B."/>
            <person name="Tian J.H."/>
            <person name="Sheng Y."/>
            <person name="Liu T."/>
            <person name="Pan Y.S."/>
            <person name="Xia L.Y."/>
            <person name="Li J."/>
            <person name="Zhao F."/>
            <person name="Cao W.C."/>
        </authorList>
    </citation>
    <scope>NUCLEOTIDE SEQUENCE</scope>
    <source>
        <strain evidence="2">Rmic-2018</strain>
    </source>
</reference>
<protein>
    <submittedName>
        <fullName evidence="2">Uncharacterized protein</fullName>
    </submittedName>
</protein>
<dbReference type="Proteomes" id="UP000821866">
    <property type="component" value="Unassembled WGS sequence"/>
</dbReference>
<accession>A0A9J6DU22</accession>
<name>A0A9J6DU22_RHIMP</name>